<feature type="region of interest" description="Disordered" evidence="1">
    <location>
        <begin position="21"/>
        <end position="92"/>
    </location>
</feature>
<dbReference type="OrthoDB" id="961693at2"/>
<dbReference type="AlphaFoldDB" id="A0A344TJT0"/>
<protein>
    <recommendedName>
        <fullName evidence="3">Outer membrane protein beta-barrel domain-containing protein</fullName>
    </recommendedName>
</protein>
<feature type="domain" description="Outer membrane protein beta-barrel" evidence="3">
    <location>
        <begin position="99"/>
        <end position="264"/>
    </location>
</feature>
<keyword evidence="5" id="KW-1185">Reference proteome</keyword>
<evidence type="ECO:0000259" key="3">
    <source>
        <dbReference type="Pfam" id="PF13568"/>
    </source>
</evidence>
<reference evidence="4 5" key="1">
    <citation type="submission" date="2018-07" db="EMBL/GenBank/DDBJ databases">
        <title>Genome sequencing of Runella.</title>
        <authorList>
            <person name="Baek M.-G."/>
            <person name="Yi H."/>
        </authorList>
    </citation>
    <scope>NUCLEOTIDE SEQUENCE [LARGE SCALE GENOMIC DNA]</scope>
    <source>
        <strain evidence="4 5">HYN0085</strain>
    </source>
</reference>
<feature type="compositionally biased region" description="Low complexity" evidence="1">
    <location>
        <begin position="54"/>
        <end position="92"/>
    </location>
</feature>
<gene>
    <name evidence="4" type="ORF">DR864_14650</name>
</gene>
<evidence type="ECO:0000313" key="5">
    <source>
        <dbReference type="Proteomes" id="UP000251993"/>
    </source>
</evidence>
<feature type="compositionally biased region" description="Polar residues" evidence="1">
    <location>
        <begin position="21"/>
        <end position="42"/>
    </location>
</feature>
<organism evidence="4 5">
    <name type="scientific">Runella rosea</name>
    <dbReference type="NCBI Taxonomy" id="2259595"/>
    <lineage>
        <taxon>Bacteria</taxon>
        <taxon>Pseudomonadati</taxon>
        <taxon>Bacteroidota</taxon>
        <taxon>Cytophagia</taxon>
        <taxon>Cytophagales</taxon>
        <taxon>Spirosomataceae</taxon>
        <taxon>Runella</taxon>
    </lineage>
</organism>
<feature type="chain" id="PRO_5016814499" description="Outer membrane protein beta-barrel domain-containing protein" evidence="2">
    <location>
        <begin position="25"/>
        <end position="293"/>
    </location>
</feature>
<evidence type="ECO:0000256" key="1">
    <source>
        <dbReference type="SAM" id="MobiDB-lite"/>
    </source>
</evidence>
<dbReference type="Proteomes" id="UP000251993">
    <property type="component" value="Chromosome"/>
</dbReference>
<evidence type="ECO:0000256" key="2">
    <source>
        <dbReference type="SAM" id="SignalP"/>
    </source>
</evidence>
<accession>A0A344TJT0</accession>
<dbReference type="Pfam" id="PF13568">
    <property type="entry name" value="OMP_b-brl_2"/>
    <property type="match status" value="1"/>
</dbReference>
<evidence type="ECO:0000313" key="4">
    <source>
        <dbReference type="EMBL" id="AXE18901.1"/>
    </source>
</evidence>
<proteinExistence type="predicted"/>
<keyword evidence="2" id="KW-0732">Signal</keyword>
<sequence>MNRLLTLIFGAALTAATTSGSMYAQTTTPTKPAEPQPSQSMQEMYDKLHGNTNKKPATQPTKSKTTTPPKSTTKPQTAQKSAPAPAPKAAAPAEEGGFKFKVGLRGGANYCNFSVPSSQTSSGVTLEPIIGYHGGLILSFGGKVFSVQPEILYSQVGLKSTTRQGGVTLSGESKINTVTVPVLLKFALGGESFKFFINGGGYGSYALNGKTKITLNQQTTTTDIKYEKGDPRIEYGAVGGAGISLGLGKAQLLIEGRYYYGLGNDDGDLDANEKNFVRNIQGSIGILIPIGGK</sequence>
<dbReference type="EMBL" id="CP030850">
    <property type="protein sequence ID" value="AXE18901.1"/>
    <property type="molecule type" value="Genomic_DNA"/>
</dbReference>
<dbReference type="InterPro" id="IPR025665">
    <property type="entry name" value="Beta-barrel_OMP_2"/>
</dbReference>
<dbReference type="KEGG" id="run:DR864_14650"/>
<feature type="signal peptide" evidence="2">
    <location>
        <begin position="1"/>
        <end position="24"/>
    </location>
</feature>
<name>A0A344TJT0_9BACT</name>
<dbReference type="RefSeq" id="WP_114067682.1">
    <property type="nucleotide sequence ID" value="NZ_CP030850.1"/>
</dbReference>